<organism evidence="1">
    <name type="scientific">marine sediment metagenome</name>
    <dbReference type="NCBI Taxonomy" id="412755"/>
    <lineage>
        <taxon>unclassified sequences</taxon>
        <taxon>metagenomes</taxon>
        <taxon>ecological metagenomes</taxon>
    </lineage>
</organism>
<dbReference type="Pfam" id="PF05345">
    <property type="entry name" value="He_PIG"/>
    <property type="match status" value="1"/>
</dbReference>
<dbReference type="GO" id="GO:0016020">
    <property type="term" value="C:membrane"/>
    <property type="evidence" value="ECO:0007669"/>
    <property type="project" value="InterPro"/>
</dbReference>
<proteinExistence type="predicted"/>
<name>X0RU77_9ZZZZ</name>
<sequence length="91" mass="10339">AFWEREGYEFSLKEAPGWLTMNPKTGVISGTPSIYDIGKTHITIIVQRTWPNEVTTTYVSEVTTGDTKYFQKNGPQFQASDEQSFNLTVTR</sequence>
<evidence type="ECO:0000313" key="1">
    <source>
        <dbReference type="EMBL" id="GAF72348.1"/>
    </source>
</evidence>
<dbReference type="SUPFAM" id="SSF49313">
    <property type="entry name" value="Cadherin-like"/>
    <property type="match status" value="1"/>
</dbReference>
<dbReference type="GO" id="GO:0005509">
    <property type="term" value="F:calcium ion binding"/>
    <property type="evidence" value="ECO:0007669"/>
    <property type="project" value="InterPro"/>
</dbReference>
<protein>
    <submittedName>
        <fullName evidence="1">Uncharacterized protein</fullName>
    </submittedName>
</protein>
<reference evidence="1" key="1">
    <citation type="journal article" date="2014" name="Front. Microbiol.">
        <title>High frequency of phylogenetically diverse reductive dehalogenase-homologous genes in deep subseafloor sedimentary metagenomes.</title>
        <authorList>
            <person name="Kawai M."/>
            <person name="Futagami T."/>
            <person name="Toyoda A."/>
            <person name="Takaki Y."/>
            <person name="Nishi S."/>
            <person name="Hori S."/>
            <person name="Arai W."/>
            <person name="Tsubouchi T."/>
            <person name="Morono Y."/>
            <person name="Uchiyama I."/>
            <person name="Ito T."/>
            <person name="Fujiyama A."/>
            <person name="Inagaki F."/>
            <person name="Takami H."/>
        </authorList>
    </citation>
    <scope>NUCLEOTIDE SEQUENCE</scope>
    <source>
        <strain evidence="1">Expedition CK06-06</strain>
    </source>
</reference>
<gene>
    <name evidence="1" type="ORF">S01H1_10524</name>
</gene>
<dbReference type="InterPro" id="IPR015919">
    <property type="entry name" value="Cadherin-like_sf"/>
</dbReference>
<accession>X0RU77</accession>
<feature type="non-terminal residue" evidence="1">
    <location>
        <position position="1"/>
    </location>
</feature>
<comment type="caution">
    <text evidence="1">The sequence shown here is derived from an EMBL/GenBank/DDBJ whole genome shotgun (WGS) entry which is preliminary data.</text>
</comment>
<dbReference type="AlphaFoldDB" id="X0RU77"/>
<dbReference type="EMBL" id="BARS01005370">
    <property type="protein sequence ID" value="GAF72348.1"/>
    <property type="molecule type" value="Genomic_DNA"/>
</dbReference>
<dbReference type="Gene3D" id="2.60.40.10">
    <property type="entry name" value="Immunoglobulins"/>
    <property type="match status" value="1"/>
</dbReference>
<dbReference type="InterPro" id="IPR013783">
    <property type="entry name" value="Ig-like_fold"/>
</dbReference>